<sequence length="1790" mass="202432">MARFGEAVAGRLGSGDGGSDQNRSRQGPPAPAGGTPGAFKQTKAQRARTMALYNPIPVRQNCFTVNRSLFLFGEENIVRKYAKKLIDWPYPFCYMILATIIANCIVLALEQHLPEDDKTPMSRRLEKTEPYFIGIFCFEAGIKIVALGFVFHKGSYLRNGWNVMDFIVVLSGILATAGTHFNTHVDLRTLRAVRVLRPLKLVSGIPSLQIVLKSIMKAMVPLLQIGLLLFFAILMFAIIGLEFYSGKLHRACYTNNSGGQKGSAPALHSTGYECREWIGPNDGITQFDNILFAVLTVFQCITMEGWTTVLYNTNDALGATWNWLYFIPLIIIGSFFVLNLVLGVLSGEFAKERERVENRRAFMKLRRQQQIERELNGYRAWIDKAEEVMLAEENKNAGTSALEGKTSNALPKNLSALPSACFHSGLKGARVDGASYLRHKERLLRISVRHMVKSQIFYWIVLSLVALNTACVAIVHHNQPAWLTHFLYYAEFLFLGLFLLEMSLKMYGMGPRLYFHSSFNCFDCGVTVGSIFEVVWAIFRPGTSFGISVLRALRLLRIFKITKYWASLRNLVVSLMSSMKSIISLLFLLFLFIVVFALLGMQLFGGRFNFNDGTPSANFDTFPAAIMTVFQILTGEDWNEVMYNGIRSQGGVRSGMWSSIYFIVLTLFGNYTLLNVFLAIAVDNLANAQELTKVCTGCSSFFFCWCGDSEGWSREEGHWEHCLWLSSFQSCGHLRRRRHHMSVWEQRTSQLRRHMQMSSQEGINKDEPPLINPHASIFRRKKPGDGVALEKCAEEQGGKGERLPAEGPEQPASGTNPGGGEDRRSPSPRAKRDKELWHQKSCHGNCEPGEQDGAGGGIEDRARMRQSQRRSRHRRARMEGKEPAGALGSRSASQEMGLEEASTTEGTQDGDQRGDAAAVEALIQGETEASGEPIRLVPREGILQFPQVLVLSPYLLSSSFSPASFLQDKRSPSNPNQPWAPLFCFSDFATNISALEAMMRGGFCTWSMPGAHRSGCGLSPRRVRRACHYIVNLRYFEMCILLVIAASSIALAAEDPVLTNSDRNKVLRYFDYVFTGVFTFEMVIKMIDQGLILQDGSYFRDLWNILDFIVVVGALVAFALATNKGRDIKTIKSLRVLRVLRPLKTIKRLPKLKAVFDCVVTSLKNVFNILIVYKLFMFIFAVIAVQLFKGKFFYCTDSSKDTEKDCIGNYVDHEKNKMEVKCREWKRHEFHYDNIIWALLTLFTVSTGEGWPQVLQHSVDVTEEDRGPSRSNRMEMSIFYVVYFVVFPFFFVNIFVALIIITFQEQGDKMMEECSLEKNERACIDFAISAKPLTRYMPQNRHTFQYRVWHFVVSPSFEYTIMAMIALNTVVLMMKYYSAPYTYELALKYLNIAFTMVFSLECVLKIIAFGFLNYFRDTWNIFDFITVIGSITEIILTDTKLVNTSSFNMSFLKLFRAARLIKLLRQGYTIRILLWTFVQSFKALPYVCLLIAMLFFIYAIIGMQVFGNIKLDEESHINRHNNFRSFLGSLMLLFRSATGEAWQEIMLSCLEGKGCEPDTTATSGQNENERCGTDLAYVYFVSFIFFCSFLMLNLFVAVIMDNFEYLTRDSSILGPHHLDEFVRIWAEYDRAACGRIHYTEMYEMLTLMSPPLGLGKRCPSKVAYKRLVLMNMPVAEDMTVHFTSTLMALIRTALDIKIAKGKVGGVERGQSQEGFRVTSTHPLGRLRTFQPNWDGPKASLKMAALSGRAGDGEMEAHMEGMVGKFPCKSRRPGPLMQDGPPSPERAGCCL</sequence>
<dbReference type="InterPro" id="IPR005821">
    <property type="entry name" value="Ion_trans_dom"/>
</dbReference>
<evidence type="ECO:0000256" key="1">
    <source>
        <dbReference type="ARBA" id="ARBA00004141"/>
    </source>
</evidence>
<feature type="transmembrane region" description="Helical" evidence="21">
    <location>
        <begin position="582"/>
        <end position="604"/>
    </location>
</feature>
<dbReference type="Ensembl" id="ENSBOBT00000014271.1">
    <property type="protein sequence ID" value="ENSBOBP00000013943.1"/>
    <property type="gene ID" value="ENSBOBG00000005059.1"/>
</dbReference>
<name>A0A8C0FDB7_BUBBB</name>
<keyword evidence="6 21" id="KW-0812">Transmembrane</keyword>
<feature type="transmembrane region" description="Helical" evidence="21">
    <location>
        <begin position="222"/>
        <end position="241"/>
    </location>
</feature>
<dbReference type="SUPFAM" id="SSF81324">
    <property type="entry name" value="Voltage-gated potassium channels"/>
    <property type="match status" value="4"/>
</dbReference>
<dbReference type="Gene3D" id="6.10.250.2500">
    <property type="match status" value="1"/>
</dbReference>
<evidence type="ECO:0000256" key="12">
    <source>
        <dbReference type="ARBA" id="ARBA00023065"/>
    </source>
</evidence>
<feature type="transmembrane region" description="Helical" evidence="21">
    <location>
        <begin position="130"/>
        <end position="151"/>
    </location>
</feature>
<organism evidence="23 24">
    <name type="scientific">Bubo bubo</name>
    <name type="common">Eurasian eagle-owl</name>
    <name type="synonym">Strix bubo</name>
    <dbReference type="NCBI Taxonomy" id="30461"/>
    <lineage>
        <taxon>Eukaryota</taxon>
        <taxon>Metazoa</taxon>
        <taxon>Chordata</taxon>
        <taxon>Craniata</taxon>
        <taxon>Vertebrata</taxon>
        <taxon>Euteleostomi</taxon>
        <taxon>Archelosauria</taxon>
        <taxon>Archosauria</taxon>
        <taxon>Dinosauria</taxon>
        <taxon>Saurischia</taxon>
        <taxon>Theropoda</taxon>
        <taxon>Coelurosauria</taxon>
        <taxon>Aves</taxon>
        <taxon>Neognathae</taxon>
        <taxon>Neoaves</taxon>
        <taxon>Telluraves</taxon>
        <taxon>Strigiformes</taxon>
        <taxon>Strigidae</taxon>
        <taxon>Bubo</taxon>
    </lineage>
</organism>
<keyword evidence="4 19" id="KW-0109">Calcium transport</keyword>
<dbReference type="Pfam" id="PF00520">
    <property type="entry name" value="Ion_trans"/>
    <property type="match status" value="4"/>
</dbReference>
<dbReference type="InterPro" id="IPR027359">
    <property type="entry name" value="Volt_channel_dom_sf"/>
</dbReference>
<feature type="transmembrane region" description="Helical" evidence="21">
    <location>
        <begin position="482"/>
        <end position="500"/>
    </location>
</feature>
<evidence type="ECO:0000256" key="21">
    <source>
        <dbReference type="SAM" id="Phobius"/>
    </source>
</evidence>
<feature type="transmembrane region" description="Helical" evidence="21">
    <location>
        <begin position="1359"/>
        <end position="1377"/>
    </location>
</feature>
<evidence type="ECO:0000256" key="7">
    <source>
        <dbReference type="ARBA" id="ARBA00022723"/>
    </source>
</evidence>
<evidence type="ECO:0000256" key="18">
    <source>
        <dbReference type="PIRSR" id="PIRSR602077-1"/>
    </source>
</evidence>
<evidence type="ECO:0000256" key="9">
    <source>
        <dbReference type="ARBA" id="ARBA00022837"/>
    </source>
</evidence>
<dbReference type="GO" id="GO:0007268">
    <property type="term" value="P:chemical synaptic transmission"/>
    <property type="evidence" value="ECO:0007669"/>
    <property type="project" value="TreeGrafter"/>
</dbReference>
<dbReference type="FunFam" id="1.20.120.350:FF:000001">
    <property type="entry name" value="Voltage-dependent L-type calcium channel subunit alpha"/>
    <property type="match status" value="1"/>
</dbReference>
<dbReference type="InterPro" id="IPR002048">
    <property type="entry name" value="EF_hand_dom"/>
</dbReference>
<feature type="transmembrane region" description="Helical" evidence="21">
    <location>
        <begin position="660"/>
        <end position="682"/>
    </location>
</feature>
<dbReference type="Gene3D" id="1.20.120.350">
    <property type="entry name" value="Voltage-gated potassium channels. Chain C"/>
    <property type="match status" value="4"/>
</dbReference>
<feature type="region of interest" description="Disordered" evidence="20">
    <location>
        <begin position="1768"/>
        <end position="1790"/>
    </location>
</feature>
<dbReference type="GO" id="GO:0005891">
    <property type="term" value="C:voltage-gated calcium channel complex"/>
    <property type="evidence" value="ECO:0007669"/>
    <property type="project" value="InterPro"/>
</dbReference>
<evidence type="ECO:0000313" key="23">
    <source>
        <dbReference type="Ensembl" id="ENSBOBP00000013943.1"/>
    </source>
</evidence>
<dbReference type="GO" id="GO:0005509">
    <property type="term" value="F:calcium ion binding"/>
    <property type="evidence" value="ECO:0007669"/>
    <property type="project" value="InterPro"/>
</dbReference>
<keyword evidence="12" id="KW-0406">Ion transport</keyword>
<feature type="transmembrane region" description="Helical" evidence="21">
    <location>
        <begin position="1031"/>
        <end position="1052"/>
    </location>
</feature>
<dbReference type="Proteomes" id="UP000694567">
    <property type="component" value="Unplaced"/>
</dbReference>
<feature type="transmembrane region" description="Helical" evidence="21">
    <location>
        <begin position="290"/>
        <end position="311"/>
    </location>
</feature>
<evidence type="ECO:0000256" key="14">
    <source>
        <dbReference type="ARBA" id="ARBA00023157"/>
    </source>
</evidence>
<dbReference type="GO" id="GO:0008331">
    <property type="term" value="F:high voltage-gated calcium channel activity"/>
    <property type="evidence" value="ECO:0007669"/>
    <property type="project" value="TreeGrafter"/>
</dbReference>
<feature type="transmembrane region" description="Helical" evidence="21">
    <location>
        <begin position="163"/>
        <end position="183"/>
    </location>
</feature>
<feature type="binding site" evidence="18">
    <location>
        <position position="304"/>
    </location>
    <ligand>
        <name>Ca(2+)</name>
        <dbReference type="ChEBI" id="CHEBI:29108"/>
    </ligand>
</feature>
<comment type="catalytic activity">
    <reaction evidence="17">
        <text>Ca(2+)(in) = Ca(2+)(out)</text>
        <dbReference type="Rhea" id="RHEA:29671"/>
        <dbReference type="ChEBI" id="CHEBI:29108"/>
    </reaction>
</comment>
<dbReference type="InterPro" id="IPR031649">
    <property type="entry name" value="GPHH_dom"/>
</dbReference>
<evidence type="ECO:0000256" key="11">
    <source>
        <dbReference type="ARBA" id="ARBA00022989"/>
    </source>
</evidence>
<keyword evidence="5 19" id="KW-0107">Calcium channel</keyword>
<evidence type="ECO:0000256" key="19">
    <source>
        <dbReference type="RuleBase" id="RU003808"/>
    </source>
</evidence>
<evidence type="ECO:0000256" key="5">
    <source>
        <dbReference type="ARBA" id="ARBA00022673"/>
    </source>
</evidence>
<accession>A0A8C0FDB7</accession>
<dbReference type="FunFam" id="1.20.120.350:FF:000013">
    <property type="entry name" value="Voltage-dependent N-type calcium channel subunit alpha"/>
    <property type="match status" value="1"/>
</dbReference>
<dbReference type="GO" id="GO:0045202">
    <property type="term" value="C:synapse"/>
    <property type="evidence" value="ECO:0007669"/>
    <property type="project" value="GOC"/>
</dbReference>
<feature type="compositionally biased region" description="Basic residues" evidence="20">
    <location>
        <begin position="864"/>
        <end position="876"/>
    </location>
</feature>
<feature type="transmembrane region" description="Helical" evidence="21">
    <location>
        <begin position="88"/>
        <end position="109"/>
    </location>
</feature>
<feature type="binding site" evidence="18">
    <location>
        <position position="1249"/>
    </location>
    <ligand>
        <name>Ca(2+)</name>
        <dbReference type="ChEBI" id="CHEBI:29108"/>
    </ligand>
</feature>
<feature type="transmembrane region" description="Helical" evidence="21">
    <location>
        <begin position="1576"/>
        <end position="1600"/>
    </location>
</feature>
<evidence type="ECO:0000256" key="6">
    <source>
        <dbReference type="ARBA" id="ARBA00022692"/>
    </source>
</evidence>
<keyword evidence="7 18" id="KW-0479">Metal-binding</keyword>
<feature type="transmembrane region" description="Helical" evidence="21">
    <location>
        <begin position="1105"/>
        <end position="1122"/>
    </location>
</feature>
<keyword evidence="10 19" id="KW-0851">Voltage-gated channel</keyword>
<feature type="domain" description="EF-hand" evidence="22">
    <location>
        <begin position="1616"/>
        <end position="1651"/>
    </location>
</feature>
<evidence type="ECO:0000256" key="16">
    <source>
        <dbReference type="ARBA" id="ARBA00023303"/>
    </source>
</evidence>
<evidence type="ECO:0000259" key="22">
    <source>
        <dbReference type="PROSITE" id="PS50222"/>
    </source>
</evidence>
<evidence type="ECO:0000256" key="10">
    <source>
        <dbReference type="ARBA" id="ARBA00022882"/>
    </source>
</evidence>
<dbReference type="InterPro" id="IPR002077">
    <property type="entry name" value="VDCCAlpha1"/>
</dbReference>
<keyword evidence="3" id="KW-0597">Phosphoprotein</keyword>
<reference evidence="23" key="1">
    <citation type="submission" date="2025-08" db="UniProtKB">
        <authorList>
            <consortium name="Ensembl"/>
        </authorList>
    </citation>
    <scope>IDENTIFICATION</scope>
</reference>
<dbReference type="Gene3D" id="1.10.287.70">
    <property type="match status" value="4"/>
</dbReference>
<evidence type="ECO:0000256" key="8">
    <source>
        <dbReference type="ARBA" id="ARBA00022737"/>
    </source>
</evidence>
<feature type="compositionally biased region" description="Basic and acidic residues" evidence="20">
    <location>
        <begin position="791"/>
        <end position="804"/>
    </location>
</feature>
<dbReference type="Pfam" id="PF16905">
    <property type="entry name" value="GPHH"/>
    <property type="match status" value="1"/>
</dbReference>
<dbReference type="FunFam" id="1.20.120.350:FF:000011">
    <property type="entry name" value="Voltage-dependent N-type calcium channel subunit alpha"/>
    <property type="match status" value="1"/>
</dbReference>
<dbReference type="PRINTS" id="PR00167">
    <property type="entry name" value="CACHANNEL"/>
</dbReference>
<protein>
    <recommendedName>
        <fullName evidence="19">Voltage-dependent R-type calcium channel subunit alpha</fullName>
    </recommendedName>
</protein>
<keyword evidence="14" id="KW-1015">Disulfide bond</keyword>
<keyword evidence="11 21" id="KW-1133">Transmembrane helix</keyword>
<evidence type="ECO:0000256" key="13">
    <source>
        <dbReference type="ARBA" id="ARBA00023136"/>
    </source>
</evidence>
<evidence type="ECO:0000256" key="4">
    <source>
        <dbReference type="ARBA" id="ARBA00022568"/>
    </source>
</evidence>
<dbReference type="Gene3D" id="1.10.238.10">
    <property type="entry name" value="EF-hand"/>
    <property type="match status" value="1"/>
</dbReference>
<feature type="binding site" evidence="18">
    <location>
        <position position="636"/>
    </location>
    <ligand>
        <name>Ca(2+)</name>
        <dbReference type="ChEBI" id="CHEBI:29108"/>
    </ligand>
</feature>
<comment type="subcellular location">
    <subcellularLocation>
        <location evidence="1 19">Membrane</location>
        <topology evidence="1 19">Multi-pass membrane protein</topology>
    </subcellularLocation>
</comment>
<feature type="transmembrane region" description="Helical" evidence="21">
    <location>
        <begin position="1389"/>
        <end position="1412"/>
    </location>
</feature>
<feature type="region of interest" description="Disordered" evidence="20">
    <location>
        <begin position="1"/>
        <end position="39"/>
    </location>
</feature>
<feature type="transmembrane region" description="Helical" evidence="21">
    <location>
        <begin position="323"/>
        <end position="345"/>
    </location>
</feature>
<comment type="similarity">
    <text evidence="19">Belongs to the calcium channel alpha-1 subunit (TC 1.A.1.11) family.</text>
</comment>
<evidence type="ECO:0000256" key="20">
    <source>
        <dbReference type="SAM" id="MobiDB-lite"/>
    </source>
</evidence>
<dbReference type="InterPro" id="IPR050599">
    <property type="entry name" value="VDCC_alpha-1_subunit"/>
</dbReference>
<feature type="transmembrane region" description="Helical" evidence="21">
    <location>
        <begin position="1166"/>
        <end position="1188"/>
    </location>
</feature>
<feature type="transmembrane region" description="Helical" evidence="21">
    <location>
        <begin position="1278"/>
        <end position="1303"/>
    </location>
</feature>
<proteinExistence type="inferred from homology"/>
<dbReference type="PANTHER" id="PTHR45628:SF5">
    <property type="entry name" value="VOLTAGE-DEPENDENT R-TYPE CALCIUM CHANNEL SUBUNIT ALPHA-1E"/>
    <property type="match status" value="1"/>
</dbReference>
<dbReference type="PRINTS" id="PR01633">
    <property type="entry name" value="RVDCCALPHA1"/>
</dbReference>
<dbReference type="GO" id="GO:0098703">
    <property type="term" value="P:calcium ion import across plasma membrane"/>
    <property type="evidence" value="ECO:0007669"/>
    <property type="project" value="TreeGrafter"/>
</dbReference>
<dbReference type="PANTHER" id="PTHR45628">
    <property type="entry name" value="VOLTAGE-DEPENDENT CALCIUM CHANNEL TYPE A SUBUNIT ALPHA-1"/>
    <property type="match status" value="1"/>
</dbReference>
<feature type="region of interest" description="Disordered" evidence="20">
    <location>
        <begin position="756"/>
        <end position="912"/>
    </location>
</feature>
<evidence type="ECO:0000256" key="15">
    <source>
        <dbReference type="ARBA" id="ARBA00023180"/>
    </source>
</evidence>
<dbReference type="InterPro" id="IPR005449">
    <property type="entry name" value="VDCC_R_a1su"/>
</dbReference>
<feature type="transmembrane region" description="Helical" evidence="21">
    <location>
        <begin position="456"/>
        <end position="476"/>
    </location>
</feature>
<dbReference type="GO" id="GO:0043025">
    <property type="term" value="C:neuronal cell body"/>
    <property type="evidence" value="ECO:0007669"/>
    <property type="project" value="TreeGrafter"/>
</dbReference>
<feature type="transmembrane region" description="Helical" evidence="21">
    <location>
        <begin position="1483"/>
        <end position="1501"/>
    </location>
</feature>
<keyword evidence="9 18" id="KW-0106">Calcium</keyword>
<dbReference type="PROSITE" id="PS50222">
    <property type="entry name" value="EF_HAND_2"/>
    <property type="match status" value="1"/>
</dbReference>
<dbReference type="FunFam" id="1.10.287.70:FF:000059">
    <property type="entry name" value="Voltage-dependent N-type calcium channel subunit alpha"/>
    <property type="match status" value="1"/>
</dbReference>
<evidence type="ECO:0000256" key="3">
    <source>
        <dbReference type="ARBA" id="ARBA00022553"/>
    </source>
</evidence>
<keyword evidence="2" id="KW-0813">Transport</keyword>
<dbReference type="FunFam" id="1.20.120.350:FF:000015">
    <property type="entry name" value="Voltage-dependent N-type calcium channel subunit alpha"/>
    <property type="match status" value="1"/>
</dbReference>
<keyword evidence="24" id="KW-1185">Reference proteome</keyword>
<keyword evidence="8" id="KW-0677">Repeat</keyword>
<keyword evidence="13 21" id="KW-0472">Membrane</keyword>
<evidence type="ECO:0000313" key="24">
    <source>
        <dbReference type="Proteomes" id="UP000694567"/>
    </source>
</evidence>
<keyword evidence="16" id="KW-0407">Ion channel</keyword>
<evidence type="ECO:0000256" key="17">
    <source>
        <dbReference type="ARBA" id="ARBA00036634"/>
    </source>
</evidence>
<comment type="function">
    <text evidence="19">Voltage-sensitive calcium channels (VSCC) mediate the entry of calcium ions into excitable cells and are also involved in a variety of calcium-dependent processes, including muscle contraction, hormone or neurotransmitter release, gene expression, cell motility, cell division and cell death. The isoform alpha-1E gives rise to R-type calcium currents.</text>
</comment>
<feature type="compositionally biased region" description="Basic and acidic residues" evidence="20">
    <location>
        <begin position="820"/>
        <end position="838"/>
    </location>
</feature>
<dbReference type="FunFam" id="1.10.287.70:FF:000023">
    <property type="entry name" value="Voltage-dependent R-type calcium channel subunit alpha"/>
    <property type="match status" value="1"/>
</dbReference>
<reference evidence="23" key="2">
    <citation type="submission" date="2025-09" db="UniProtKB">
        <authorList>
            <consortium name="Ensembl"/>
        </authorList>
    </citation>
    <scope>IDENTIFICATION</scope>
</reference>
<evidence type="ECO:0000256" key="2">
    <source>
        <dbReference type="ARBA" id="ARBA00022448"/>
    </source>
</evidence>
<dbReference type="FunFam" id="1.10.287.70:FF:000026">
    <property type="entry name" value="Voltage-dependent R-type calcium channel subunit alpha"/>
    <property type="match status" value="1"/>
</dbReference>
<keyword evidence="15" id="KW-0325">Glycoprotein</keyword>